<dbReference type="Proteomes" id="UP001188597">
    <property type="component" value="Unassembled WGS sequence"/>
</dbReference>
<feature type="domain" description="Integrase catalytic" evidence="8">
    <location>
        <begin position="455"/>
        <end position="614"/>
    </location>
</feature>
<keyword evidence="2" id="KW-0548">Nucleotidyltransferase</keyword>
<evidence type="ECO:0000256" key="2">
    <source>
        <dbReference type="ARBA" id="ARBA00022695"/>
    </source>
</evidence>
<evidence type="ECO:0000313" key="10">
    <source>
        <dbReference type="Proteomes" id="UP001188597"/>
    </source>
</evidence>
<feature type="compositionally biased region" description="Low complexity" evidence="7">
    <location>
        <begin position="180"/>
        <end position="192"/>
    </location>
</feature>
<evidence type="ECO:0000256" key="6">
    <source>
        <dbReference type="ARBA" id="ARBA00022918"/>
    </source>
</evidence>
<keyword evidence="6" id="KW-0695">RNA-directed DNA polymerase</keyword>
<dbReference type="PROSITE" id="PS50994">
    <property type="entry name" value="INTEGRASE"/>
    <property type="match status" value="1"/>
</dbReference>
<dbReference type="GO" id="GO:0016787">
    <property type="term" value="F:hydrolase activity"/>
    <property type="evidence" value="ECO:0007669"/>
    <property type="project" value="UniProtKB-KW"/>
</dbReference>
<evidence type="ECO:0000259" key="8">
    <source>
        <dbReference type="PROSITE" id="PS50994"/>
    </source>
</evidence>
<dbReference type="GO" id="GO:0003964">
    <property type="term" value="F:RNA-directed DNA polymerase activity"/>
    <property type="evidence" value="ECO:0007669"/>
    <property type="project" value="UniProtKB-KW"/>
</dbReference>
<keyword evidence="4" id="KW-0255">Endonuclease</keyword>
<evidence type="ECO:0000313" key="9">
    <source>
        <dbReference type="EMBL" id="KAK2999126.1"/>
    </source>
</evidence>
<protein>
    <recommendedName>
        <fullName evidence="8">Integrase catalytic domain-containing protein</fullName>
    </recommendedName>
</protein>
<keyword evidence="10" id="KW-1185">Reference proteome</keyword>
<dbReference type="Pfam" id="PF17917">
    <property type="entry name" value="RT_RNaseH"/>
    <property type="match status" value="1"/>
</dbReference>
<dbReference type="GO" id="GO:0003676">
    <property type="term" value="F:nucleic acid binding"/>
    <property type="evidence" value="ECO:0007669"/>
    <property type="project" value="InterPro"/>
</dbReference>
<dbReference type="InterPro" id="IPR043502">
    <property type="entry name" value="DNA/RNA_pol_sf"/>
</dbReference>
<feature type="compositionally biased region" description="Low complexity" evidence="7">
    <location>
        <begin position="151"/>
        <end position="160"/>
    </location>
</feature>
<feature type="region of interest" description="Disordered" evidence="7">
    <location>
        <begin position="148"/>
        <end position="195"/>
    </location>
</feature>
<sequence>MARGVRPGTPLRFSLNKRPLENMSDLLDRVEKYLRAEEDSTLSHQEENHSRQKRQDHLEGKNQDEPKRPRAILPKPFTPLNTTREHILHQIKGLDILKWPKPMRGLAKKRDTQLYYHFHKDHGHTTEECKVFQREIKNLIAKGYLKQFVKNNQPQNGGRNPPRRANEAPPKDPPMIKTISGGPSAGGLSSSSRKAYARQVNLTQGPPKRAKAPASLEFNDSDLEGVSLPHDDALVITLRIDAFQASPPLLSKPVPGDELFLYLAVAESTVSAVLVWEEAARQLPIYYVSKILQGAEQRYPDTEKLAFALLMAARKLRPYFQSHTIVVLTDKPLRQILHKPDLSGRLVPWSVELGEFDIQYRPRLSIKGQALADFIVKCTLPIEDEAVIPTPQSELFVWTLFVDGSSNANGSGAGLILNRPDSLIQDAMSYTKKCDACQRFSPIPRQTPSPLSALSSPIPFVMWGIDILGPFPPTTAQHKFVIVVIDYFTKWVEAEALATITEKKCEDFFWRAVVCHFGIPRVLITDNVKQFDNPTFRAFCSNLSIEQRFTSVAHPQTNGQIEVTNQTLLQGIKKKLDGVKGLWVEELPKILLAYNTTTRTPTGETPLSLSFGIEALIPIEIGLPYLRLTTYDPVQNAQALHANLDLLDERYEQAAMRLAAYQHRVSKFYDRQVRPRMFRVGDLVLHRIEASAPLDAIGKLASNWEGPYKVVKLGGPGTYHLEAMDDKAIPRTWNATNLRRYYA</sequence>
<keyword evidence="1" id="KW-0808">Transferase</keyword>
<keyword evidence="3" id="KW-0540">Nuclease</keyword>
<evidence type="ECO:0000256" key="3">
    <source>
        <dbReference type="ARBA" id="ARBA00022722"/>
    </source>
</evidence>
<comment type="caution">
    <text evidence="9">The sequence shown here is derived from an EMBL/GenBank/DDBJ whole genome shotgun (WGS) entry which is preliminary data.</text>
</comment>
<dbReference type="EMBL" id="JAVXUP010003385">
    <property type="protein sequence ID" value="KAK2999126.1"/>
    <property type="molecule type" value="Genomic_DNA"/>
</dbReference>
<feature type="region of interest" description="Disordered" evidence="7">
    <location>
        <begin position="38"/>
        <end position="78"/>
    </location>
</feature>
<name>A0AA88UZW8_9ASTE</name>
<dbReference type="PANTHER" id="PTHR48475">
    <property type="entry name" value="RIBONUCLEASE H"/>
    <property type="match status" value="1"/>
</dbReference>
<dbReference type="SUPFAM" id="SSF53098">
    <property type="entry name" value="Ribonuclease H-like"/>
    <property type="match status" value="1"/>
</dbReference>
<accession>A0AA88UZW8</accession>
<proteinExistence type="predicted"/>
<organism evidence="9 10">
    <name type="scientific">Escallonia herrerae</name>
    <dbReference type="NCBI Taxonomy" id="1293975"/>
    <lineage>
        <taxon>Eukaryota</taxon>
        <taxon>Viridiplantae</taxon>
        <taxon>Streptophyta</taxon>
        <taxon>Embryophyta</taxon>
        <taxon>Tracheophyta</taxon>
        <taxon>Spermatophyta</taxon>
        <taxon>Magnoliopsida</taxon>
        <taxon>eudicotyledons</taxon>
        <taxon>Gunneridae</taxon>
        <taxon>Pentapetalae</taxon>
        <taxon>asterids</taxon>
        <taxon>campanulids</taxon>
        <taxon>Escalloniales</taxon>
        <taxon>Escalloniaceae</taxon>
        <taxon>Escallonia</taxon>
    </lineage>
</organism>
<evidence type="ECO:0000256" key="5">
    <source>
        <dbReference type="ARBA" id="ARBA00022801"/>
    </source>
</evidence>
<dbReference type="GO" id="GO:0004519">
    <property type="term" value="F:endonuclease activity"/>
    <property type="evidence" value="ECO:0007669"/>
    <property type="project" value="UniProtKB-KW"/>
</dbReference>
<reference evidence="9" key="1">
    <citation type="submission" date="2022-12" db="EMBL/GenBank/DDBJ databases">
        <title>Draft genome assemblies for two species of Escallonia (Escalloniales).</title>
        <authorList>
            <person name="Chanderbali A."/>
            <person name="Dervinis C."/>
            <person name="Anghel I."/>
            <person name="Soltis D."/>
            <person name="Soltis P."/>
            <person name="Zapata F."/>
        </authorList>
    </citation>
    <scope>NUCLEOTIDE SEQUENCE</scope>
    <source>
        <strain evidence="9">UCBG64.0493</strain>
        <tissue evidence="9">Leaf</tissue>
    </source>
</reference>
<keyword evidence="5" id="KW-0378">Hydrolase</keyword>
<evidence type="ECO:0000256" key="7">
    <source>
        <dbReference type="SAM" id="MobiDB-lite"/>
    </source>
</evidence>
<dbReference type="InterPro" id="IPR041373">
    <property type="entry name" value="RT_RNaseH"/>
</dbReference>
<dbReference type="Gene3D" id="3.30.420.10">
    <property type="entry name" value="Ribonuclease H-like superfamily/Ribonuclease H"/>
    <property type="match status" value="1"/>
</dbReference>
<evidence type="ECO:0000256" key="1">
    <source>
        <dbReference type="ARBA" id="ARBA00022679"/>
    </source>
</evidence>
<dbReference type="SUPFAM" id="SSF56672">
    <property type="entry name" value="DNA/RNA polymerases"/>
    <property type="match status" value="1"/>
</dbReference>
<dbReference type="InterPro" id="IPR036397">
    <property type="entry name" value="RNaseH_sf"/>
</dbReference>
<dbReference type="GO" id="GO:0015074">
    <property type="term" value="P:DNA integration"/>
    <property type="evidence" value="ECO:0007669"/>
    <property type="project" value="InterPro"/>
</dbReference>
<dbReference type="PANTHER" id="PTHR48475:SF2">
    <property type="entry name" value="RIBONUCLEASE H"/>
    <property type="match status" value="1"/>
</dbReference>
<dbReference type="InterPro" id="IPR001584">
    <property type="entry name" value="Integrase_cat-core"/>
</dbReference>
<dbReference type="InterPro" id="IPR012337">
    <property type="entry name" value="RNaseH-like_sf"/>
</dbReference>
<dbReference type="Pfam" id="PF00665">
    <property type="entry name" value="rve"/>
    <property type="match status" value="1"/>
</dbReference>
<gene>
    <name evidence="9" type="ORF">RJ639_022920</name>
</gene>
<feature type="compositionally biased region" description="Basic and acidic residues" evidence="7">
    <location>
        <begin position="44"/>
        <end position="68"/>
    </location>
</feature>
<evidence type="ECO:0000256" key="4">
    <source>
        <dbReference type="ARBA" id="ARBA00022759"/>
    </source>
</evidence>
<dbReference type="AlphaFoldDB" id="A0AA88UZW8"/>